<accession>S8EDK6</accession>
<gene>
    <name evidence="1" type="ORF">FOMPIDRAFT_111959</name>
</gene>
<sequence length="443" mass="48178">MAHLLSDKAQSRCPPACPCNASVIDADIWCLVEPIPGRAATIVSVCRRWRAVALADPALWTIISDRQDRRPLTIAGQCRAAIELRLLATPSQAVRELMESHGHRIRAIRWGKANVRPSELGILATPGCRLEKLVLGMSPHLPTIGASMITPILHTQTAYLRWLTLRDCNALPETPLPNLTGLHLDGYPGPGASSALHSLLACAHKLTDLVLSNVDLVDDAAISYTHVPVQLPHLSRLVFAGCISPESAAAFLARVDLPLSTSIRVHTEPHTPLFAGLARTPAFRDATDAYVSAERSDTILTGPNAAVCFVGQDALHVSASTSLRKRVSSVNTANENLGEFGSNLGLHDRQSDRRPEGATVTVLMTRFMTVSIVLAKLARWAEAQTTHVVIGYLPTYKGDRAYTREFESAFASLEIVDHMEEPRPALPDICLKTGHCLWPAWLE</sequence>
<dbReference type="HOGENOM" id="CLU_618252_0_0_1"/>
<dbReference type="OrthoDB" id="3229088at2759"/>
<dbReference type="Proteomes" id="UP000015241">
    <property type="component" value="Unassembled WGS sequence"/>
</dbReference>
<evidence type="ECO:0000313" key="2">
    <source>
        <dbReference type="Proteomes" id="UP000015241"/>
    </source>
</evidence>
<reference evidence="1 2" key="1">
    <citation type="journal article" date="2012" name="Science">
        <title>The Paleozoic origin of enzymatic lignin decomposition reconstructed from 31 fungal genomes.</title>
        <authorList>
            <person name="Floudas D."/>
            <person name="Binder M."/>
            <person name="Riley R."/>
            <person name="Barry K."/>
            <person name="Blanchette R.A."/>
            <person name="Henrissat B."/>
            <person name="Martinez A.T."/>
            <person name="Otillar R."/>
            <person name="Spatafora J.W."/>
            <person name="Yadav J.S."/>
            <person name="Aerts A."/>
            <person name="Benoit I."/>
            <person name="Boyd A."/>
            <person name="Carlson A."/>
            <person name="Copeland A."/>
            <person name="Coutinho P.M."/>
            <person name="de Vries R.P."/>
            <person name="Ferreira P."/>
            <person name="Findley K."/>
            <person name="Foster B."/>
            <person name="Gaskell J."/>
            <person name="Glotzer D."/>
            <person name="Gorecki P."/>
            <person name="Heitman J."/>
            <person name="Hesse C."/>
            <person name="Hori C."/>
            <person name="Igarashi K."/>
            <person name="Jurgens J.A."/>
            <person name="Kallen N."/>
            <person name="Kersten P."/>
            <person name="Kohler A."/>
            <person name="Kuees U."/>
            <person name="Kumar T.K.A."/>
            <person name="Kuo A."/>
            <person name="LaButti K."/>
            <person name="Larrondo L.F."/>
            <person name="Lindquist E."/>
            <person name="Ling A."/>
            <person name="Lombard V."/>
            <person name="Lucas S."/>
            <person name="Lundell T."/>
            <person name="Martin R."/>
            <person name="McLaughlin D.J."/>
            <person name="Morgenstern I."/>
            <person name="Morin E."/>
            <person name="Murat C."/>
            <person name="Nagy L.G."/>
            <person name="Nolan M."/>
            <person name="Ohm R.A."/>
            <person name="Patyshakuliyeva A."/>
            <person name="Rokas A."/>
            <person name="Ruiz-Duenas F.J."/>
            <person name="Sabat G."/>
            <person name="Salamov A."/>
            <person name="Samejima M."/>
            <person name="Schmutz J."/>
            <person name="Slot J.C."/>
            <person name="St John F."/>
            <person name="Stenlid J."/>
            <person name="Sun H."/>
            <person name="Sun S."/>
            <person name="Syed K."/>
            <person name="Tsang A."/>
            <person name="Wiebenga A."/>
            <person name="Young D."/>
            <person name="Pisabarro A."/>
            <person name="Eastwood D.C."/>
            <person name="Martin F."/>
            <person name="Cullen D."/>
            <person name="Grigoriev I.V."/>
            <person name="Hibbett D.S."/>
        </authorList>
    </citation>
    <scope>NUCLEOTIDE SEQUENCE</scope>
    <source>
        <strain evidence="2">FP-58527</strain>
    </source>
</reference>
<dbReference type="Gene3D" id="3.80.10.10">
    <property type="entry name" value="Ribonuclease Inhibitor"/>
    <property type="match status" value="1"/>
</dbReference>
<name>S8EDK6_FOMSC</name>
<dbReference type="InParanoid" id="S8EDK6"/>
<protein>
    <recommendedName>
        <fullName evidence="3">F-box domain-containing protein</fullName>
    </recommendedName>
</protein>
<organism evidence="1 2">
    <name type="scientific">Fomitopsis schrenkii</name>
    <name type="common">Brown rot fungus</name>
    <dbReference type="NCBI Taxonomy" id="2126942"/>
    <lineage>
        <taxon>Eukaryota</taxon>
        <taxon>Fungi</taxon>
        <taxon>Dikarya</taxon>
        <taxon>Basidiomycota</taxon>
        <taxon>Agaricomycotina</taxon>
        <taxon>Agaricomycetes</taxon>
        <taxon>Polyporales</taxon>
        <taxon>Fomitopsis</taxon>
    </lineage>
</organism>
<dbReference type="SUPFAM" id="SSF52047">
    <property type="entry name" value="RNI-like"/>
    <property type="match status" value="1"/>
</dbReference>
<evidence type="ECO:0000313" key="1">
    <source>
        <dbReference type="EMBL" id="EPT01289.1"/>
    </source>
</evidence>
<dbReference type="EMBL" id="KE504143">
    <property type="protein sequence ID" value="EPT01289.1"/>
    <property type="molecule type" value="Genomic_DNA"/>
</dbReference>
<dbReference type="InterPro" id="IPR032675">
    <property type="entry name" value="LRR_dom_sf"/>
</dbReference>
<proteinExistence type="predicted"/>
<dbReference type="AlphaFoldDB" id="S8EDK6"/>
<keyword evidence="2" id="KW-1185">Reference proteome</keyword>
<evidence type="ECO:0008006" key="3">
    <source>
        <dbReference type="Google" id="ProtNLM"/>
    </source>
</evidence>